<dbReference type="AlphaFoldDB" id="A0A265UVS2"/>
<accession>A0A265UVS2</accession>
<comment type="caution">
    <text evidence="1">The sequence shown here is derived from an EMBL/GenBank/DDBJ whole genome shotgun (WGS) entry which is preliminary data.</text>
</comment>
<sequence>MKAIQIALITLIVPLITATNDLHEYYVSVTTIEYVEDEQSVQIISQIFIDDFEKVLQQRYDDGIILTTKDEPEIVETYMNRYLSEKLIFNINGNDVKFNFLGRSYKDDIVYCYLEIENVSKLKFITVTNRILFDVFDSQQNILRVKAYGKNKSFLLVPDNDKCMLNFD</sequence>
<reference evidence="1 2" key="1">
    <citation type="submission" date="2017-05" db="EMBL/GenBank/DDBJ databases">
        <title>The draft genome sequence of Idiomarina salinarum WNB302.</title>
        <authorList>
            <person name="Sun Y."/>
            <person name="Chen B."/>
            <person name="Du Z."/>
        </authorList>
    </citation>
    <scope>NUCLEOTIDE SEQUENCE [LARGE SCALE GENOMIC DNA]</scope>
    <source>
        <strain evidence="1 2">WNB302</strain>
    </source>
</reference>
<protein>
    <submittedName>
        <fullName evidence="1">Peptidase E</fullName>
    </submittedName>
</protein>
<dbReference type="EMBL" id="NGJN01000003">
    <property type="protein sequence ID" value="OZV69177.1"/>
    <property type="molecule type" value="Genomic_DNA"/>
</dbReference>
<dbReference type="OrthoDB" id="5735516at2"/>
<gene>
    <name evidence="1" type="ORF">CA834_06890</name>
</gene>
<organism evidence="1 2">
    <name type="scientific">Winogradskyella aurantia</name>
    <dbReference type="NCBI Taxonomy" id="1915063"/>
    <lineage>
        <taxon>Bacteria</taxon>
        <taxon>Pseudomonadati</taxon>
        <taxon>Bacteroidota</taxon>
        <taxon>Flavobacteriia</taxon>
        <taxon>Flavobacteriales</taxon>
        <taxon>Flavobacteriaceae</taxon>
        <taxon>Winogradskyella</taxon>
    </lineage>
</organism>
<keyword evidence="2" id="KW-1185">Reference proteome</keyword>
<dbReference type="RefSeq" id="WP_094967950.1">
    <property type="nucleotide sequence ID" value="NZ_NGJN01000003.1"/>
</dbReference>
<dbReference type="Proteomes" id="UP000216840">
    <property type="component" value="Unassembled WGS sequence"/>
</dbReference>
<evidence type="ECO:0000313" key="2">
    <source>
        <dbReference type="Proteomes" id="UP000216840"/>
    </source>
</evidence>
<dbReference type="InterPro" id="IPR046525">
    <property type="entry name" value="DUF6702"/>
</dbReference>
<name>A0A265UVS2_9FLAO</name>
<proteinExistence type="predicted"/>
<evidence type="ECO:0000313" key="1">
    <source>
        <dbReference type="EMBL" id="OZV69177.1"/>
    </source>
</evidence>
<dbReference type="Pfam" id="PF20420">
    <property type="entry name" value="DUF6702"/>
    <property type="match status" value="1"/>
</dbReference>